<dbReference type="InterPro" id="IPR036777">
    <property type="entry name" value="Channel_Tsx-like_sf"/>
</dbReference>
<dbReference type="SUPFAM" id="SSF111364">
    <property type="entry name" value="Tsx-like channel"/>
    <property type="match status" value="1"/>
</dbReference>
<proteinExistence type="predicted"/>
<reference evidence="3" key="1">
    <citation type="journal article" date="2019" name="Int. J. Syst. Evol. Microbiol.">
        <title>The Global Catalogue of Microorganisms (GCM) 10K type strain sequencing project: providing services to taxonomists for standard genome sequencing and annotation.</title>
        <authorList>
            <consortium name="The Broad Institute Genomics Platform"/>
            <consortium name="The Broad Institute Genome Sequencing Center for Infectious Disease"/>
            <person name="Wu L."/>
            <person name="Ma J."/>
        </authorList>
    </citation>
    <scope>NUCLEOTIDE SEQUENCE [LARGE SCALE GENOMIC DNA]</scope>
    <source>
        <strain evidence="3">CGMCC 1.16033</strain>
    </source>
</reference>
<keyword evidence="1" id="KW-0732">Signal</keyword>
<feature type="signal peptide" evidence="1">
    <location>
        <begin position="1"/>
        <end position="17"/>
    </location>
</feature>
<sequence>MKRLLLPLAMLTLPIQAAPLVNWHDFSVTGLYGEDFKLAPSDQQFTLTLESAGGWRYGDWFLFQDFTHFHHSLGSERSNYGELTTRFSSAKIFDVKYDNNIVNDLSLALSLEEGKGDVESLLYGLGVDFNLPTADYFKINFYRRQGLNSDNISDGWQLSPSFKFSWPLGDSQVVFDGYIDWVVSYDEAIKEETFHFNPQLKYDLGAYLMGKKNKLMIGIEYSLWLNKYGVKGEDQNNFSFIVKYHL</sequence>
<gene>
    <name evidence="2" type="ORF">GCM10011520_10550</name>
</gene>
<evidence type="ECO:0000313" key="3">
    <source>
        <dbReference type="Proteomes" id="UP000606498"/>
    </source>
</evidence>
<accession>A0ABQ1T0N1</accession>
<dbReference type="RefSeq" id="WP_100143132.1">
    <property type="nucleotide sequence ID" value="NZ_BMKO01000002.1"/>
</dbReference>
<keyword evidence="3" id="KW-1185">Reference proteome</keyword>
<organism evidence="2 3">
    <name type="scientific">Shewanella carassii</name>
    <dbReference type="NCBI Taxonomy" id="1987584"/>
    <lineage>
        <taxon>Bacteria</taxon>
        <taxon>Pseudomonadati</taxon>
        <taxon>Pseudomonadota</taxon>
        <taxon>Gammaproteobacteria</taxon>
        <taxon>Alteromonadales</taxon>
        <taxon>Shewanellaceae</taxon>
        <taxon>Shewanella</taxon>
    </lineage>
</organism>
<protein>
    <submittedName>
        <fullName evidence="2">Ion channel protein Tsx</fullName>
    </submittedName>
</protein>
<name>A0ABQ1T0N1_9GAMM</name>
<dbReference type="EMBL" id="BMKO01000002">
    <property type="protein sequence ID" value="GGE71782.1"/>
    <property type="molecule type" value="Genomic_DNA"/>
</dbReference>
<dbReference type="Gene3D" id="2.40.230.20">
    <property type="entry name" value="Nucleoside-specific channel-forming protein, Tsx-like"/>
    <property type="match status" value="1"/>
</dbReference>
<evidence type="ECO:0000313" key="2">
    <source>
        <dbReference type="EMBL" id="GGE71782.1"/>
    </source>
</evidence>
<feature type="chain" id="PRO_5046462910" evidence="1">
    <location>
        <begin position="18"/>
        <end position="246"/>
    </location>
</feature>
<dbReference type="Proteomes" id="UP000606498">
    <property type="component" value="Unassembled WGS sequence"/>
</dbReference>
<evidence type="ECO:0000256" key="1">
    <source>
        <dbReference type="SAM" id="SignalP"/>
    </source>
</evidence>
<comment type="caution">
    <text evidence="2">The sequence shown here is derived from an EMBL/GenBank/DDBJ whole genome shotgun (WGS) entry which is preliminary data.</text>
</comment>